<sequence>MADGAGVELVDELDGDGLQRVLGLDIDRADELRIAFARQYDRGNAELEQIEQFATHADNLEGVDGLNSGPVDDFVDAGAPGNAGDPGNVKVALREVRRADDIGSENIQLFFFKQKTAYEIKGELDIQLKSGKIIESKSSFGFKKVEVENQFERKLSTMWDHLDAKFDQNTLEVRASKVGDPEMVENETTEWENKITKSADWDNADATIEVVDESTSTVITG</sequence>
<keyword evidence="2" id="KW-1185">Reference proteome</keyword>
<protein>
    <submittedName>
        <fullName evidence="1">Uncharacterized protein</fullName>
    </submittedName>
</protein>
<proteinExistence type="predicted"/>
<gene>
    <name evidence="1" type="ORF">Harman_41300</name>
</gene>
<name>A0A4C2EPE8_9EURY</name>
<dbReference type="OrthoDB" id="242268at2157"/>
<reference evidence="1 2" key="1">
    <citation type="submission" date="2019-02" db="EMBL/GenBank/DDBJ databases">
        <title>Haloarcula mannanilyticum sp. nov., a mannan degrading haloarchaeon isolated from commercial salt.</title>
        <authorList>
            <person name="Enomoto S."/>
            <person name="Shimane Y."/>
            <person name="Kamekura M."/>
            <person name="Ito T."/>
            <person name="Moriya O."/>
            <person name="Ihara K."/>
            <person name="Takahashi-Ando N."/>
            <person name="Fukushima Y."/>
            <person name="Yoshida Y."/>
            <person name="Usama R."/>
            <person name="Takai K."/>
            <person name="Minegishi H."/>
        </authorList>
    </citation>
    <scope>NUCLEOTIDE SEQUENCE [LARGE SCALE GENOMIC DNA]</scope>
    <source>
        <strain evidence="1 2">MD130-1</strain>
    </source>
</reference>
<accession>A0A4C2EPE8</accession>
<evidence type="ECO:0000313" key="1">
    <source>
        <dbReference type="EMBL" id="GCF16195.1"/>
    </source>
</evidence>
<evidence type="ECO:0000313" key="2">
    <source>
        <dbReference type="Proteomes" id="UP000304382"/>
    </source>
</evidence>
<organism evidence="1 2">
    <name type="scientific">Haloarcula mannanilytica</name>
    <dbReference type="NCBI Taxonomy" id="2509225"/>
    <lineage>
        <taxon>Archaea</taxon>
        <taxon>Methanobacteriati</taxon>
        <taxon>Methanobacteriota</taxon>
        <taxon>Stenosarchaea group</taxon>
        <taxon>Halobacteria</taxon>
        <taxon>Halobacteriales</taxon>
        <taxon>Haloarculaceae</taxon>
        <taxon>Haloarcula</taxon>
    </lineage>
</organism>
<comment type="caution">
    <text evidence="1">The sequence shown here is derived from an EMBL/GenBank/DDBJ whole genome shotgun (WGS) entry which is preliminary data.</text>
</comment>
<dbReference type="EMBL" id="BIXZ01000019">
    <property type="protein sequence ID" value="GCF16195.1"/>
    <property type="molecule type" value="Genomic_DNA"/>
</dbReference>
<dbReference type="Proteomes" id="UP000304382">
    <property type="component" value="Unassembled WGS sequence"/>
</dbReference>
<dbReference type="AlphaFoldDB" id="A0A4C2EPE8"/>